<proteinExistence type="predicted"/>
<name>A0AAV7NSZ3_PLEWA</name>
<comment type="caution">
    <text evidence="2">The sequence shown here is derived from an EMBL/GenBank/DDBJ whole genome shotgun (WGS) entry which is preliminary data.</text>
</comment>
<evidence type="ECO:0000313" key="2">
    <source>
        <dbReference type="EMBL" id="KAJ1119211.1"/>
    </source>
</evidence>
<evidence type="ECO:0000313" key="3">
    <source>
        <dbReference type="Proteomes" id="UP001066276"/>
    </source>
</evidence>
<feature type="compositionally biased region" description="Polar residues" evidence="1">
    <location>
        <begin position="16"/>
        <end position="30"/>
    </location>
</feature>
<dbReference type="EMBL" id="JANPWB010000012">
    <property type="protein sequence ID" value="KAJ1119211.1"/>
    <property type="molecule type" value="Genomic_DNA"/>
</dbReference>
<accession>A0AAV7NSZ3</accession>
<dbReference type="AlphaFoldDB" id="A0AAV7NSZ3"/>
<protein>
    <submittedName>
        <fullName evidence="2">Uncharacterized protein</fullName>
    </submittedName>
</protein>
<sequence length="82" mass="8915">MLLQLPMAEGVGSRGTKCSQRPSTRPSTHGSPERVHHPARCHLSTTGKSETQAQCSAFRRPARRGRAAASRPQDAHTLTAWV</sequence>
<evidence type="ECO:0000256" key="1">
    <source>
        <dbReference type="SAM" id="MobiDB-lite"/>
    </source>
</evidence>
<feature type="compositionally biased region" description="Polar residues" evidence="1">
    <location>
        <begin position="43"/>
        <end position="55"/>
    </location>
</feature>
<organism evidence="2 3">
    <name type="scientific">Pleurodeles waltl</name>
    <name type="common">Iberian ribbed newt</name>
    <dbReference type="NCBI Taxonomy" id="8319"/>
    <lineage>
        <taxon>Eukaryota</taxon>
        <taxon>Metazoa</taxon>
        <taxon>Chordata</taxon>
        <taxon>Craniata</taxon>
        <taxon>Vertebrata</taxon>
        <taxon>Euteleostomi</taxon>
        <taxon>Amphibia</taxon>
        <taxon>Batrachia</taxon>
        <taxon>Caudata</taxon>
        <taxon>Salamandroidea</taxon>
        <taxon>Salamandridae</taxon>
        <taxon>Pleurodelinae</taxon>
        <taxon>Pleurodeles</taxon>
    </lineage>
</organism>
<keyword evidence="3" id="KW-1185">Reference proteome</keyword>
<gene>
    <name evidence="2" type="ORF">NDU88_007397</name>
</gene>
<reference evidence="2" key="1">
    <citation type="journal article" date="2022" name="bioRxiv">
        <title>Sequencing and chromosome-scale assembly of the giantPleurodeles waltlgenome.</title>
        <authorList>
            <person name="Brown T."/>
            <person name="Elewa A."/>
            <person name="Iarovenko S."/>
            <person name="Subramanian E."/>
            <person name="Araus A.J."/>
            <person name="Petzold A."/>
            <person name="Susuki M."/>
            <person name="Suzuki K.-i.T."/>
            <person name="Hayashi T."/>
            <person name="Toyoda A."/>
            <person name="Oliveira C."/>
            <person name="Osipova E."/>
            <person name="Leigh N.D."/>
            <person name="Simon A."/>
            <person name="Yun M.H."/>
        </authorList>
    </citation>
    <scope>NUCLEOTIDE SEQUENCE</scope>
    <source>
        <strain evidence="2">20211129_DDA</strain>
        <tissue evidence="2">Liver</tissue>
    </source>
</reference>
<dbReference type="Proteomes" id="UP001066276">
    <property type="component" value="Chromosome 8"/>
</dbReference>
<feature type="region of interest" description="Disordered" evidence="1">
    <location>
        <begin position="1"/>
        <end position="82"/>
    </location>
</feature>